<dbReference type="NCBIfam" id="NF033497">
    <property type="entry name" value="rubre_like_arch"/>
    <property type="match status" value="1"/>
</dbReference>
<feature type="domain" description="DUF7129" evidence="1">
    <location>
        <begin position="41"/>
        <end position="81"/>
    </location>
</feature>
<dbReference type="Proteomes" id="UP000010843">
    <property type="component" value="Chromosome"/>
</dbReference>
<gene>
    <name evidence="2" type="ordered locus">Natpe_2416</name>
</gene>
<evidence type="ECO:0000313" key="3">
    <source>
        <dbReference type="Proteomes" id="UP000010843"/>
    </source>
</evidence>
<proteinExistence type="predicted"/>
<evidence type="ECO:0000313" key="2">
    <source>
        <dbReference type="EMBL" id="AGB32232.1"/>
    </source>
</evidence>
<reference evidence="3" key="1">
    <citation type="submission" date="2012-02" db="EMBL/GenBank/DDBJ databases">
        <title>Complete sequence of chromosome of Natrinema pellirubrum DSM 15624.</title>
        <authorList>
            <person name="Lucas S."/>
            <person name="Han J."/>
            <person name="Lapidus A."/>
            <person name="Cheng J.-F."/>
            <person name="Goodwin L."/>
            <person name="Pitluck S."/>
            <person name="Peters L."/>
            <person name="Teshima H."/>
            <person name="Detter J.C."/>
            <person name="Han C."/>
            <person name="Tapia R."/>
            <person name="Land M."/>
            <person name="Hauser L."/>
            <person name="Kyrpides N."/>
            <person name="Ivanova N."/>
            <person name="Pagani I."/>
            <person name="Sproer C."/>
            <person name="Anderson I."/>
            <person name="Woyke T."/>
        </authorList>
    </citation>
    <scope>NUCLEOTIDE SEQUENCE [LARGE SCALE GENOMIC DNA]</scope>
    <source>
        <strain evidence="3">DSM 15624 / JCM 10476 / NCIMB 786</strain>
    </source>
</reference>
<dbReference type="Pfam" id="PF23455">
    <property type="entry name" value="DUF7129"/>
    <property type="match status" value="1"/>
</dbReference>
<dbReference type="AlphaFoldDB" id="L0JNQ4"/>
<dbReference type="HOGENOM" id="CLU_2565843_0_0_2"/>
<name>L0JNQ4_NATP1</name>
<accession>L0JNQ4</accession>
<dbReference type="InterPro" id="IPR055553">
    <property type="entry name" value="DUF7129"/>
</dbReference>
<sequence length="81" mass="9241">MDECAVRNRIPRTSIVPIDSYCLLVTFFRGSQSRASMYPAPHADDRSYYECRNCGHRKVTDSLGRCPKCNGRTRNIAVARE</sequence>
<protein>
    <recommendedName>
        <fullName evidence="1">DUF7129 domain-containing protein</fullName>
    </recommendedName>
</protein>
<dbReference type="EMBL" id="CP003372">
    <property type="protein sequence ID" value="AGB32232.1"/>
    <property type="molecule type" value="Genomic_DNA"/>
</dbReference>
<organism evidence="2 3">
    <name type="scientific">Natrinema pellirubrum (strain DSM 15624 / CIP 106293 / JCM 10476 / NCIMB 786 / 157)</name>
    <dbReference type="NCBI Taxonomy" id="797303"/>
    <lineage>
        <taxon>Archaea</taxon>
        <taxon>Methanobacteriati</taxon>
        <taxon>Methanobacteriota</taxon>
        <taxon>Stenosarchaea group</taxon>
        <taxon>Halobacteria</taxon>
        <taxon>Halobacteriales</taxon>
        <taxon>Natrialbaceae</taxon>
        <taxon>Natrinema</taxon>
    </lineage>
</organism>
<evidence type="ECO:0000259" key="1">
    <source>
        <dbReference type="Pfam" id="PF23455"/>
    </source>
</evidence>
<dbReference type="eggNOG" id="arCOG08151">
    <property type="taxonomic scope" value="Archaea"/>
</dbReference>
<dbReference type="KEGG" id="npe:Natpe_2416"/>